<proteinExistence type="inferred from homology"/>
<evidence type="ECO:0000256" key="6">
    <source>
        <dbReference type="ARBA" id="ARBA00022679"/>
    </source>
</evidence>
<evidence type="ECO:0000256" key="8">
    <source>
        <dbReference type="ARBA" id="ARBA00051993"/>
    </source>
</evidence>
<dbReference type="SUPFAM" id="SSF53383">
    <property type="entry name" value="PLP-dependent transferases"/>
    <property type="match status" value="1"/>
</dbReference>
<dbReference type="GO" id="GO:0005737">
    <property type="term" value="C:cytoplasm"/>
    <property type="evidence" value="ECO:0007669"/>
    <property type="project" value="UniProtKB-SubCell"/>
</dbReference>
<evidence type="ECO:0000256" key="3">
    <source>
        <dbReference type="ARBA" id="ARBA00007441"/>
    </source>
</evidence>
<dbReference type="GO" id="GO:0047536">
    <property type="term" value="F:2-aminoadipate transaminase activity"/>
    <property type="evidence" value="ECO:0007669"/>
    <property type="project" value="TreeGrafter"/>
</dbReference>
<evidence type="ECO:0000313" key="11">
    <source>
        <dbReference type="EMBL" id="CAG8367846.1"/>
    </source>
</evidence>
<keyword evidence="5" id="KW-0032">Aminotransferase</keyword>
<comment type="similarity">
    <text evidence="3">Belongs to the class-I pyridoxal-phosphate-dependent aminotransferase family.</text>
</comment>
<dbReference type="InterPro" id="IPR015424">
    <property type="entry name" value="PyrdxlP-dep_Trfase"/>
</dbReference>
<evidence type="ECO:0000256" key="7">
    <source>
        <dbReference type="ARBA" id="ARBA00022898"/>
    </source>
</evidence>
<dbReference type="GO" id="GO:0008793">
    <property type="term" value="F:aromatic-amino-acid transaminase activity"/>
    <property type="evidence" value="ECO:0007669"/>
    <property type="project" value="TreeGrafter"/>
</dbReference>
<dbReference type="CDD" id="cd00609">
    <property type="entry name" value="AAT_like"/>
    <property type="match status" value="1"/>
</dbReference>
<comment type="caution">
    <text evidence="11">The sequence shown here is derived from an EMBL/GenBank/DDBJ whole genome shotgun (WGS) entry which is preliminary data.</text>
</comment>
<dbReference type="GO" id="GO:0019878">
    <property type="term" value="P:lysine biosynthetic process via aminoadipic acid"/>
    <property type="evidence" value="ECO:0007669"/>
    <property type="project" value="TreeGrafter"/>
</dbReference>
<comment type="subcellular location">
    <subcellularLocation>
        <location evidence="2">Cytoplasm</location>
    </subcellularLocation>
</comment>
<evidence type="ECO:0000313" key="12">
    <source>
        <dbReference type="Proteomes" id="UP001152592"/>
    </source>
</evidence>
<evidence type="ECO:0000256" key="5">
    <source>
        <dbReference type="ARBA" id="ARBA00022576"/>
    </source>
</evidence>
<evidence type="ECO:0000256" key="1">
    <source>
        <dbReference type="ARBA" id="ARBA00001933"/>
    </source>
</evidence>
<dbReference type="FunFam" id="3.40.640.10:FF:000074">
    <property type="entry name" value="Aromatic amino acid aminotransferase"/>
    <property type="match status" value="1"/>
</dbReference>
<evidence type="ECO:0000256" key="2">
    <source>
        <dbReference type="ARBA" id="ARBA00004496"/>
    </source>
</evidence>
<name>A0A9W4NGR9_9EURO</name>
<protein>
    <recommendedName>
        <fullName evidence="9">aromatic-amino-acid transaminase</fullName>
        <ecNumber evidence="9">2.6.1.57</ecNumber>
    </recommendedName>
</protein>
<organism evidence="11 12">
    <name type="scientific">Penicillium salamii</name>
    <dbReference type="NCBI Taxonomy" id="1612424"/>
    <lineage>
        <taxon>Eukaryota</taxon>
        <taxon>Fungi</taxon>
        <taxon>Dikarya</taxon>
        <taxon>Ascomycota</taxon>
        <taxon>Pezizomycotina</taxon>
        <taxon>Eurotiomycetes</taxon>
        <taxon>Eurotiomycetidae</taxon>
        <taxon>Eurotiales</taxon>
        <taxon>Aspergillaceae</taxon>
        <taxon>Penicillium</taxon>
    </lineage>
</organism>
<keyword evidence="7" id="KW-0663">Pyridoxal phosphate</keyword>
<sequence length="528" mass="59843">MTVQEHPANPPNDPFSVANFRAQRAEVETAQWGVAAPSTSERFKLRPDAYKPCALRWDHRLNPESAKRAGSSLKGAFKYLKNPDMISLGGGLPLSDYFPFKSMDMTLPPSETSDLKTRSEKDITLHSGKRDLLDGISTYDLDTALNYCQGSGSAQLLRWITEHTEIVHNPPYADWQCTMSIGNTSALDMALRMFTQPGDFIISDEYTFATAVETAMPMHVQCAGVRMDEQGMIPDSLRDLLEHWDPAKSNGARKPYVVYAIPTGQNPTGATQSLQRRKEIYKIAQEQDLIILEDDPYYFLQLDSIDATPEDPSTSTSHNASKYLLAKLVPSYLRLDTDGRVVRMDSFSKVISPGARLGWITASQQIVDKYKNHADVSTQGPSGLSQLALFKLLDEQWGHSGYFHWLTHIRREYTARRNFMINVCQQYLPSDIVDWETPQAGMFQWLKVDWTKHPHFKTKPMLEIEEEIWLSSIRHGSLIARGSWFYAEADKSHGDMFFRMTFAAAPLNKIEEAILRLGKALRESFDLQ</sequence>
<accession>A0A9W4NGR9</accession>
<dbReference type="GO" id="GO:0006571">
    <property type="term" value="P:tyrosine biosynthetic process"/>
    <property type="evidence" value="ECO:0007669"/>
    <property type="project" value="TreeGrafter"/>
</dbReference>
<dbReference type="OrthoDB" id="5422351at2759"/>
<comment type="cofactor">
    <cofactor evidence="1">
        <name>pyridoxal 5'-phosphate</name>
        <dbReference type="ChEBI" id="CHEBI:597326"/>
    </cofactor>
</comment>
<dbReference type="EMBL" id="CAJVPD010000221">
    <property type="protein sequence ID" value="CAG8367846.1"/>
    <property type="molecule type" value="Genomic_DNA"/>
</dbReference>
<keyword evidence="4" id="KW-0963">Cytoplasm</keyword>
<feature type="domain" description="Aminotransferase class I/classII large" evidence="10">
    <location>
        <begin position="176"/>
        <end position="516"/>
    </location>
</feature>
<evidence type="ECO:0000256" key="4">
    <source>
        <dbReference type="ARBA" id="ARBA00022490"/>
    </source>
</evidence>
<keyword evidence="6" id="KW-0808">Transferase</keyword>
<evidence type="ECO:0000256" key="9">
    <source>
        <dbReference type="ARBA" id="ARBA00067014"/>
    </source>
</evidence>
<dbReference type="PANTHER" id="PTHR42790:SF21">
    <property type="entry name" value="AROMATIC_AMINOADIPATE AMINOTRANSFERASE 1"/>
    <property type="match status" value="1"/>
</dbReference>
<dbReference type="Proteomes" id="UP001152592">
    <property type="component" value="Unassembled WGS sequence"/>
</dbReference>
<dbReference type="InterPro" id="IPR015421">
    <property type="entry name" value="PyrdxlP-dep_Trfase_major"/>
</dbReference>
<dbReference type="GO" id="GO:0009074">
    <property type="term" value="P:aromatic amino acid family catabolic process"/>
    <property type="evidence" value="ECO:0007669"/>
    <property type="project" value="TreeGrafter"/>
</dbReference>
<dbReference type="EC" id="2.6.1.57" evidence="9"/>
<dbReference type="InterPro" id="IPR050859">
    <property type="entry name" value="Class-I_PLP-dep_aminotransf"/>
</dbReference>
<gene>
    <name evidence="11" type="ORF">PSALAMII_LOCUS4303</name>
</gene>
<dbReference type="PANTHER" id="PTHR42790">
    <property type="entry name" value="AMINOTRANSFERASE"/>
    <property type="match status" value="1"/>
</dbReference>
<dbReference type="Pfam" id="PF00155">
    <property type="entry name" value="Aminotran_1_2"/>
    <property type="match status" value="1"/>
</dbReference>
<dbReference type="Gene3D" id="3.40.640.10">
    <property type="entry name" value="Type I PLP-dependent aspartate aminotransferase-like (Major domain)"/>
    <property type="match status" value="1"/>
</dbReference>
<evidence type="ECO:0000259" key="10">
    <source>
        <dbReference type="Pfam" id="PF00155"/>
    </source>
</evidence>
<reference evidence="11" key="1">
    <citation type="submission" date="2021-07" db="EMBL/GenBank/DDBJ databases">
        <authorList>
            <person name="Branca A.L. A."/>
        </authorList>
    </citation>
    <scope>NUCLEOTIDE SEQUENCE</scope>
</reference>
<dbReference type="GO" id="GO:0030170">
    <property type="term" value="F:pyridoxal phosphate binding"/>
    <property type="evidence" value="ECO:0007669"/>
    <property type="project" value="InterPro"/>
</dbReference>
<dbReference type="AlphaFoldDB" id="A0A9W4NGR9"/>
<comment type="catalytic activity">
    <reaction evidence="8">
        <text>an aromatic L-alpha-amino acid + 2-oxoglutarate = an aromatic oxo-acid + L-glutamate</text>
        <dbReference type="Rhea" id="RHEA:17533"/>
        <dbReference type="ChEBI" id="CHEBI:16810"/>
        <dbReference type="ChEBI" id="CHEBI:29985"/>
        <dbReference type="ChEBI" id="CHEBI:73309"/>
        <dbReference type="ChEBI" id="CHEBI:84824"/>
        <dbReference type="EC" id="2.6.1.57"/>
    </reaction>
</comment>
<dbReference type="InterPro" id="IPR004839">
    <property type="entry name" value="Aminotransferase_I/II_large"/>
</dbReference>